<name>A0A371FBQ3_MUCPR</name>
<gene>
    <name evidence="2" type="ORF">CR513_44372</name>
</gene>
<organism evidence="2 3">
    <name type="scientific">Mucuna pruriens</name>
    <name type="common">Velvet bean</name>
    <name type="synonym">Dolichos pruriens</name>
    <dbReference type="NCBI Taxonomy" id="157652"/>
    <lineage>
        <taxon>Eukaryota</taxon>
        <taxon>Viridiplantae</taxon>
        <taxon>Streptophyta</taxon>
        <taxon>Embryophyta</taxon>
        <taxon>Tracheophyta</taxon>
        <taxon>Spermatophyta</taxon>
        <taxon>Magnoliopsida</taxon>
        <taxon>eudicotyledons</taxon>
        <taxon>Gunneridae</taxon>
        <taxon>Pentapetalae</taxon>
        <taxon>rosids</taxon>
        <taxon>fabids</taxon>
        <taxon>Fabales</taxon>
        <taxon>Fabaceae</taxon>
        <taxon>Papilionoideae</taxon>
        <taxon>50 kb inversion clade</taxon>
        <taxon>NPAAA clade</taxon>
        <taxon>indigoferoid/millettioid clade</taxon>
        <taxon>Phaseoleae</taxon>
        <taxon>Mucuna</taxon>
    </lineage>
</organism>
<keyword evidence="3" id="KW-1185">Reference proteome</keyword>
<keyword evidence="1" id="KW-0812">Transmembrane</keyword>
<dbReference type="Proteomes" id="UP000257109">
    <property type="component" value="Unassembled WGS sequence"/>
</dbReference>
<protein>
    <submittedName>
        <fullName evidence="2">Uncharacterized protein</fullName>
    </submittedName>
</protein>
<keyword evidence="1" id="KW-0472">Membrane</keyword>
<dbReference type="EMBL" id="QJKJ01009742">
    <property type="protein sequence ID" value="RDX75717.1"/>
    <property type="molecule type" value="Genomic_DNA"/>
</dbReference>
<feature type="transmembrane region" description="Helical" evidence="1">
    <location>
        <begin position="86"/>
        <end position="108"/>
    </location>
</feature>
<evidence type="ECO:0000313" key="3">
    <source>
        <dbReference type="Proteomes" id="UP000257109"/>
    </source>
</evidence>
<evidence type="ECO:0000256" key="1">
    <source>
        <dbReference type="SAM" id="Phobius"/>
    </source>
</evidence>
<comment type="caution">
    <text evidence="2">The sequence shown here is derived from an EMBL/GenBank/DDBJ whole genome shotgun (WGS) entry which is preliminary data.</text>
</comment>
<dbReference type="AlphaFoldDB" id="A0A371FBQ3"/>
<accession>A0A371FBQ3</accession>
<keyword evidence="1" id="KW-1133">Transmembrane helix</keyword>
<evidence type="ECO:0000313" key="2">
    <source>
        <dbReference type="EMBL" id="RDX75717.1"/>
    </source>
</evidence>
<proteinExistence type="predicted"/>
<sequence length="414" mass="46539">MNSAWKPIRILGSTSRKIPSRLESTPVQFTPYAHCRWDVPFVITNVFPYDAIELKDEHTNSTFQPKIVRGNRLDYQRTLVDPILSVLANGVLISVCVLILYFTIYVAIAQSVVNNVELSRLELGLDLVISSSTTIAMVGGDDPPLLVRTLRIKSTKVRWYSNRSPLFLTYTSSIERNAVDSTVHHRGDVAFELEPRWLWIADVECQLAITPDWAICLPGPSLDLVERLSAWASSGGLREWKERPVNIWISRIDLKLGESSWQADSFSTGRLNGPTACEETAQQPNKEQPNCLIHVSDPAQRPCQLQLSYHVTLGESAMSEIEKSKIIRGDCLDYQRTLVYPILSVLPNEGEPSPLFHVYLMHIEMTKNTLTNGPFVITNVNEHQIKPFHKGQAPIASDMETILLMEPAPPDESP</sequence>
<reference evidence="2" key="1">
    <citation type="submission" date="2018-05" db="EMBL/GenBank/DDBJ databases">
        <title>Draft genome of Mucuna pruriens seed.</title>
        <authorList>
            <person name="Nnadi N.E."/>
            <person name="Vos R."/>
            <person name="Hasami M.H."/>
            <person name="Devisetty U.K."/>
            <person name="Aguiy J.C."/>
        </authorList>
    </citation>
    <scope>NUCLEOTIDE SEQUENCE [LARGE SCALE GENOMIC DNA]</scope>
    <source>
        <strain evidence="2">JCA_2017</strain>
    </source>
</reference>
<feature type="non-terminal residue" evidence="2">
    <location>
        <position position="1"/>
    </location>
</feature>